<feature type="compositionally biased region" description="Basic residues" evidence="2">
    <location>
        <begin position="36"/>
        <end position="68"/>
    </location>
</feature>
<reference evidence="4" key="1">
    <citation type="submission" date="2022-12" db="EMBL/GenBank/DDBJ databases">
        <title>Genome assemblies of Blomia tropicalis.</title>
        <authorList>
            <person name="Cui Y."/>
        </authorList>
    </citation>
    <scope>NUCLEOTIDE SEQUENCE</scope>
    <source>
        <tissue evidence="4">Adult mites</tissue>
    </source>
</reference>
<organism evidence="4 5">
    <name type="scientific">Blomia tropicalis</name>
    <name type="common">Mite</name>
    <dbReference type="NCBI Taxonomy" id="40697"/>
    <lineage>
        <taxon>Eukaryota</taxon>
        <taxon>Metazoa</taxon>
        <taxon>Ecdysozoa</taxon>
        <taxon>Arthropoda</taxon>
        <taxon>Chelicerata</taxon>
        <taxon>Arachnida</taxon>
        <taxon>Acari</taxon>
        <taxon>Acariformes</taxon>
        <taxon>Sarcoptiformes</taxon>
        <taxon>Astigmata</taxon>
        <taxon>Glycyphagoidea</taxon>
        <taxon>Echimyopodidae</taxon>
        <taxon>Blomia</taxon>
    </lineage>
</organism>
<sequence length="233" mass="26923">MREAIGKTGSRSIWGSSPLEEDYNDLSDVEYGEKHHSSKHKSKHHSKKSKKEKRKKERKHGKEKRRRSSSNSRSSCDSRKSEEPIRFKTAEEEQFIRELNERRKNAETAEENDIVGPLPKSSVDLNERDFGKALLPGEGAAMAAFVAEGKRIPRRGEIGLTCEEISSYEEVGFVMSGSRHRRMEAVRIRKENQIYSADEKRALAMFNKEERSKREVKILSQFKEMIKSKQSKH</sequence>
<dbReference type="PANTHER" id="PTHR13087">
    <property type="entry name" value="NF-KAPPA B ACTIVATING PROTEIN"/>
    <property type="match status" value="1"/>
</dbReference>
<dbReference type="OMA" id="HGKQWGD"/>
<feature type="domain" description="NF-kappa-B-activating protein C-terminal" evidence="3">
    <location>
        <begin position="128"/>
        <end position="227"/>
    </location>
</feature>
<dbReference type="InterPro" id="IPR009269">
    <property type="entry name" value="NKAP_C"/>
</dbReference>
<feature type="region of interest" description="Disordered" evidence="2">
    <location>
        <begin position="1"/>
        <end position="123"/>
    </location>
</feature>
<gene>
    <name evidence="4" type="ORF">RDWZM_001990</name>
</gene>
<dbReference type="EMBL" id="JAPWDV010000001">
    <property type="protein sequence ID" value="KAJ6223445.1"/>
    <property type="molecule type" value="Genomic_DNA"/>
</dbReference>
<dbReference type="AlphaFoldDB" id="A0A9Q0MH41"/>
<dbReference type="GO" id="GO:0005634">
    <property type="term" value="C:nucleus"/>
    <property type="evidence" value="ECO:0007669"/>
    <property type="project" value="TreeGrafter"/>
</dbReference>
<evidence type="ECO:0000313" key="4">
    <source>
        <dbReference type="EMBL" id="KAJ6223445.1"/>
    </source>
</evidence>
<name>A0A9Q0MH41_BLOTA</name>
<evidence type="ECO:0000259" key="3">
    <source>
        <dbReference type="Pfam" id="PF06047"/>
    </source>
</evidence>
<dbReference type="InterPro" id="IPR040466">
    <property type="entry name" value="NKAP"/>
</dbReference>
<comment type="similarity">
    <text evidence="1">Belongs to the NKAP family.</text>
</comment>
<accession>A0A9Q0MH41</accession>
<dbReference type="PANTHER" id="PTHR13087:SF0">
    <property type="entry name" value="NFKB ACTIVATING PROTEIN LIKE"/>
    <property type="match status" value="1"/>
</dbReference>
<dbReference type="Pfam" id="PF06047">
    <property type="entry name" value="Nkap_C"/>
    <property type="match status" value="1"/>
</dbReference>
<dbReference type="GO" id="GO:0003682">
    <property type="term" value="F:chromatin binding"/>
    <property type="evidence" value="ECO:0007669"/>
    <property type="project" value="InterPro"/>
</dbReference>
<keyword evidence="5" id="KW-1185">Reference proteome</keyword>
<feature type="compositionally biased region" description="Basic and acidic residues" evidence="2">
    <location>
        <begin position="76"/>
        <end position="107"/>
    </location>
</feature>
<evidence type="ECO:0000256" key="1">
    <source>
        <dbReference type="ARBA" id="ARBA00009313"/>
    </source>
</evidence>
<protein>
    <recommendedName>
        <fullName evidence="3">NF-kappa-B-activating protein C-terminal domain-containing protein</fullName>
    </recommendedName>
</protein>
<feature type="compositionally biased region" description="Acidic residues" evidence="2">
    <location>
        <begin position="19"/>
        <end position="30"/>
    </location>
</feature>
<evidence type="ECO:0000256" key="2">
    <source>
        <dbReference type="SAM" id="MobiDB-lite"/>
    </source>
</evidence>
<dbReference type="Proteomes" id="UP001142055">
    <property type="component" value="Chromosome 1"/>
</dbReference>
<dbReference type="GO" id="GO:0010468">
    <property type="term" value="P:regulation of gene expression"/>
    <property type="evidence" value="ECO:0007669"/>
    <property type="project" value="TreeGrafter"/>
</dbReference>
<evidence type="ECO:0000313" key="5">
    <source>
        <dbReference type="Proteomes" id="UP001142055"/>
    </source>
</evidence>
<comment type="caution">
    <text evidence="4">The sequence shown here is derived from an EMBL/GenBank/DDBJ whole genome shotgun (WGS) entry which is preliminary data.</text>
</comment>
<proteinExistence type="inferred from homology"/>